<dbReference type="GO" id="GO:0016020">
    <property type="term" value="C:membrane"/>
    <property type="evidence" value="ECO:0007669"/>
    <property type="project" value="UniProtKB-SubCell"/>
</dbReference>
<name>A0A3L6TG13_PANMI</name>
<proteinExistence type="inferred from homology"/>
<evidence type="ECO:0000256" key="2">
    <source>
        <dbReference type="ARBA" id="ARBA00009324"/>
    </source>
</evidence>
<dbReference type="GO" id="GO:0003924">
    <property type="term" value="F:GTPase activity"/>
    <property type="evidence" value="ECO:0007669"/>
    <property type="project" value="InterPro"/>
</dbReference>
<feature type="transmembrane region" description="Helical" evidence="6">
    <location>
        <begin position="447"/>
        <end position="465"/>
    </location>
</feature>
<comment type="caution">
    <text evidence="8">The sequence shown here is derived from an EMBL/GenBank/DDBJ whole genome shotgun (WGS) entry which is preliminary data.</text>
</comment>
<comment type="subcellular location">
    <subcellularLocation>
        <location evidence="1">Membrane</location>
        <topology evidence="1">Multi-pass membrane protein</topology>
    </subcellularLocation>
</comment>
<accession>A0A3L6TG13</accession>
<dbReference type="Pfam" id="PF04116">
    <property type="entry name" value="FA_hydroxylase"/>
    <property type="match status" value="1"/>
</dbReference>
<keyword evidence="6" id="KW-0812">Transmembrane</keyword>
<evidence type="ECO:0000256" key="5">
    <source>
        <dbReference type="SAM" id="MobiDB-lite"/>
    </source>
</evidence>
<keyword evidence="6" id="KW-0472">Membrane</keyword>
<keyword evidence="6" id="KW-1133">Transmembrane helix</keyword>
<dbReference type="InterPro" id="IPR005225">
    <property type="entry name" value="Small_GTP-bd"/>
</dbReference>
<dbReference type="InterPro" id="IPR027417">
    <property type="entry name" value="P-loop_NTPase"/>
</dbReference>
<dbReference type="InterPro" id="IPR031662">
    <property type="entry name" value="GTP-binding_2"/>
</dbReference>
<feature type="transmembrane region" description="Helical" evidence="6">
    <location>
        <begin position="526"/>
        <end position="547"/>
    </location>
</feature>
<dbReference type="EMBL" id="PQIB02000002">
    <property type="protein sequence ID" value="RLN36498.1"/>
    <property type="molecule type" value="Genomic_DNA"/>
</dbReference>
<evidence type="ECO:0000256" key="4">
    <source>
        <dbReference type="ARBA" id="ARBA00023134"/>
    </source>
</evidence>
<keyword evidence="3" id="KW-0547">Nucleotide-binding</keyword>
<dbReference type="GO" id="GO:0005525">
    <property type="term" value="F:GTP binding"/>
    <property type="evidence" value="ECO:0007669"/>
    <property type="project" value="UniProtKB-KW"/>
</dbReference>
<dbReference type="InterPro" id="IPR004095">
    <property type="entry name" value="TGS"/>
</dbReference>
<dbReference type="FunFam" id="3.10.20.30:FF:000003">
    <property type="entry name" value="Developmentally-regulated GTP-binding protein 1"/>
    <property type="match status" value="1"/>
</dbReference>
<comment type="similarity">
    <text evidence="2">Belongs to the sterol desaturase family.</text>
</comment>
<dbReference type="InterPro" id="IPR006074">
    <property type="entry name" value="GTP1-OBG_CS"/>
</dbReference>
<dbReference type="NCBIfam" id="TIGR00231">
    <property type="entry name" value="small_GTP"/>
    <property type="match status" value="1"/>
</dbReference>
<dbReference type="InterPro" id="IPR006694">
    <property type="entry name" value="Fatty_acid_hydroxylase"/>
</dbReference>
<dbReference type="InterPro" id="IPR012676">
    <property type="entry name" value="TGS-like"/>
</dbReference>
<dbReference type="Gene3D" id="3.10.20.30">
    <property type="match status" value="1"/>
</dbReference>
<feature type="region of interest" description="Disordered" evidence="5">
    <location>
        <begin position="406"/>
        <end position="425"/>
    </location>
</feature>
<dbReference type="AlphaFoldDB" id="A0A3L6TG13"/>
<gene>
    <name evidence="8" type="ORF">C2845_PM03G13500</name>
</gene>
<feature type="region of interest" description="Disordered" evidence="5">
    <location>
        <begin position="347"/>
        <end position="369"/>
    </location>
</feature>
<evidence type="ECO:0000259" key="7">
    <source>
        <dbReference type="PROSITE" id="PS51710"/>
    </source>
</evidence>
<dbReference type="InterPro" id="IPR045001">
    <property type="entry name" value="DRG"/>
</dbReference>
<feature type="transmembrane region" description="Helical" evidence="6">
    <location>
        <begin position="568"/>
        <end position="587"/>
    </location>
</feature>
<dbReference type="GO" id="GO:0005506">
    <property type="term" value="F:iron ion binding"/>
    <property type="evidence" value="ECO:0007669"/>
    <property type="project" value="InterPro"/>
</dbReference>
<dbReference type="GO" id="GO:0016491">
    <property type="term" value="F:oxidoreductase activity"/>
    <property type="evidence" value="ECO:0007669"/>
    <property type="project" value="InterPro"/>
</dbReference>
<dbReference type="InterPro" id="IPR031167">
    <property type="entry name" value="G_OBG"/>
</dbReference>
<dbReference type="Proteomes" id="UP000275267">
    <property type="component" value="Unassembled WGS sequence"/>
</dbReference>
<organism evidence="8 9">
    <name type="scientific">Panicum miliaceum</name>
    <name type="common">Proso millet</name>
    <name type="synonym">Broomcorn millet</name>
    <dbReference type="NCBI Taxonomy" id="4540"/>
    <lineage>
        <taxon>Eukaryota</taxon>
        <taxon>Viridiplantae</taxon>
        <taxon>Streptophyta</taxon>
        <taxon>Embryophyta</taxon>
        <taxon>Tracheophyta</taxon>
        <taxon>Spermatophyta</taxon>
        <taxon>Magnoliopsida</taxon>
        <taxon>Liliopsida</taxon>
        <taxon>Poales</taxon>
        <taxon>Poaceae</taxon>
        <taxon>PACMAD clade</taxon>
        <taxon>Panicoideae</taxon>
        <taxon>Panicodae</taxon>
        <taxon>Paniceae</taxon>
        <taxon>Panicinae</taxon>
        <taxon>Panicum</taxon>
        <taxon>Panicum sect. Panicum</taxon>
    </lineage>
</organism>
<dbReference type="SUPFAM" id="SSF52540">
    <property type="entry name" value="P-loop containing nucleoside triphosphate hydrolases"/>
    <property type="match status" value="1"/>
</dbReference>
<dbReference type="GO" id="GO:0008610">
    <property type="term" value="P:lipid biosynthetic process"/>
    <property type="evidence" value="ECO:0007669"/>
    <property type="project" value="InterPro"/>
</dbReference>
<feature type="transmembrane region" description="Helical" evidence="6">
    <location>
        <begin position="486"/>
        <end position="514"/>
    </location>
</feature>
<feature type="transmembrane region" description="Helical" evidence="6">
    <location>
        <begin position="593"/>
        <end position="615"/>
    </location>
</feature>
<keyword evidence="4" id="KW-0342">GTP-binding</keyword>
<dbReference type="Pfam" id="PF02824">
    <property type="entry name" value="TGS"/>
    <property type="match status" value="1"/>
</dbReference>
<dbReference type="PROSITE" id="PS00905">
    <property type="entry name" value="GTP1_OBG"/>
    <property type="match status" value="1"/>
</dbReference>
<evidence type="ECO:0000256" key="6">
    <source>
        <dbReference type="SAM" id="Phobius"/>
    </source>
</evidence>
<dbReference type="Pfam" id="PF01926">
    <property type="entry name" value="MMR_HSR1"/>
    <property type="match status" value="1"/>
</dbReference>
<keyword evidence="9" id="KW-1185">Reference proteome</keyword>
<evidence type="ECO:0000256" key="3">
    <source>
        <dbReference type="ARBA" id="ARBA00022741"/>
    </source>
</evidence>
<dbReference type="Gene3D" id="6.10.140.1070">
    <property type="match status" value="2"/>
</dbReference>
<dbReference type="CDD" id="cd01896">
    <property type="entry name" value="DRG"/>
    <property type="match status" value="1"/>
</dbReference>
<evidence type="ECO:0000313" key="9">
    <source>
        <dbReference type="Proteomes" id="UP000275267"/>
    </source>
</evidence>
<dbReference type="OrthoDB" id="603at2759"/>
<dbReference type="FunFam" id="3.40.50.300:FF:000740">
    <property type="entry name" value="Putative GTP-binding protein 1"/>
    <property type="match status" value="1"/>
</dbReference>
<sequence>MATVMQKIKDIEDEMARTQKNKATAHHLGLLKAKLAKLRRELLTPTSKGGGGAGEGFDVTKSGDARVGLVGFPSVGKSTLLNKLTGTFSEVAAYEFTTLTCIPGVIMYKGAKIQLLDLPGIIEGAKDGKGRGRQVISTARTCNVILIVLDAIKPITHKRLIEKELEGFGIRLNKTPPNLTFRKKEKGGINFTSTVTNTHLDLETVKAICSEYRIHNADVSLRYDATADDLIDVIEGSRIYTPCIYVVNKIDQITLEELEILDKLPHYCPISAHLEWNLDGLLEKIWEYLDLVRIYTKPKGLNPDYEDPVIVSSKKKTVEDFCFRIHKDMVKQFKYALVWGSSVKHKPQRVGKTKSPSPQPGVPCASLNKNTTGSCSLDLRGGGVEPESGKRVRGWLAGAPEPAVKPQSWCPSGRAPPPPSSCCDKEQARSTEMVPWEGYVSDETMGTFAPIVLYWVYAGGYQLILHRRPLERYRLHTRVEEEEKNLVSLPAVVRGVLLQQLVQAIIAMILFMVTSDSSVTVVQPPIVIQIFQFLIAMLVMDSWQYFVHRYMHQNKFLYRHIHSQHHRLIIPYAIGALYNHPLEGLLLDTLGGAISFLVSGMTPRTAVFFFCFAVLKTVDDHCGLWLPYNIFQNLFQNNTAYHDIHHQLQGTKYNYSQPFFSIWDRILGTHMPYNLVSRKEGGFEARPLRD</sequence>
<dbReference type="InterPro" id="IPR006073">
    <property type="entry name" value="GTP-bd"/>
</dbReference>
<dbReference type="GO" id="GO:0019003">
    <property type="term" value="F:GDP binding"/>
    <property type="evidence" value="ECO:0007669"/>
    <property type="project" value="UniProtKB-ARBA"/>
</dbReference>
<dbReference type="InterPro" id="IPR012675">
    <property type="entry name" value="Beta-grasp_dom_sf"/>
</dbReference>
<dbReference type="PRINTS" id="PR00326">
    <property type="entry name" value="GTP1OBG"/>
</dbReference>
<protein>
    <submittedName>
        <fullName evidence="8">Developmentally-regulated G-protein 3</fullName>
    </submittedName>
</protein>
<feature type="domain" description="OBG-type G" evidence="7">
    <location>
        <begin position="65"/>
        <end position="290"/>
    </location>
</feature>
<dbReference type="SUPFAM" id="SSF81271">
    <property type="entry name" value="TGS-like"/>
    <property type="match status" value="1"/>
</dbReference>
<reference evidence="9" key="1">
    <citation type="journal article" date="2019" name="Nat. Commun.">
        <title>The genome of broomcorn millet.</title>
        <authorList>
            <person name="Zou C."/>
            <person name="Miki D."/>
            <person name="Li D."/>
            <person name="Tang Q."/>
            <person name="Xiao L."/>
            <person name="Rajput S."/>
            <person name="Deng P."/>
            <person name="Jia W."/>
            <person name="Huang R."/>
            <person name="Zhang M."/>
            <person name="Sun Y."/>
            <person name="Hu J."/>
            <person name="Fu X."/>
            <person name="Schnable P.S."/>
            <person name="Li F."/>
            <person name="Zhang H."/>
            <person name="Feng B."/>
            <person name="Zhu X."/>
            <person name="Liu R."/>
            <person name="Schnable J.C."/>
            <person name="Zhu J.-K."/>
            <person name="Zhang H."/>
        </authorList>
    </citation>
    <scope>NUCLEOTIDE SEQUENCE [LARGE SCALE GENOMIC DNA]</scope>
</reference>
<evidence type="ECO:0000313" key="8">
    <source>
        <dbReference type="EMBL" id="RLN36498.1"/>
    </source>
</evidence>
<dbReference type="Pfam" id="PF16897">
    <property type="entry name" value="MMR_HSR1_Xtn"/>
    <property type="match status" value="1"/>
</dbReference>
<evidence type="ECO:0000256" key="1">
    <source>
        <dbReference type="ARBA" id="ARBA00004141"/>
    </source>
</evidence>
<dbReference type="PROSITE" id="PS51710">
    <property type="entry name" value="G_OBG"/>
    <property type="match status" value="1"/>
</dbReference>
<dbReference type="PANTHER" id="PTHR43127">
    <property type="entry name" value="DEVELOPMENTALLY-REGULATED GTP-BINDING PROTEIN 2"/>
    <property type="match status" value="1"/>
</dbReference>
<dbReference type="STRING" id="4540.A0A3L6TG13"/>